<dbReference type="PRINTS" id="PR00320">
    <property type="entry name" value="GPROTEINBRPT"/>
</dbReference>
<dbReference type="InterPro" id="IPR015943">
    <property type="entry name" value="WD40/YVTN_repeat-like_dom_sf"/>
</dbReference>
<protein>
    <recommendedName>
        <fullName evidence="7">F-box/WD repeat-containing protein 2</fullName>
    </recommendedName>
    <alternativeName>
        <fullName evidence="8">F-box and WD-40 domain-containing protein 2</fullName>
    </alternativeName>
</protein>
<dbReference type="InterPro" id="IPR042627">
    <property type="entry name" value="FBXW2"/>
</dbReference>
<feature type="domain" description="F-box" evidence="10">
    <location>
        <begin position="79"/>
        <end position="126"/>
    </location>
</feature>
<feature type="repeat" description="WD" evidence="9">
    <location>
        <begin position="247"/>
        <end position="288"/>
    </location>
</feature>
<evidence type="ECO:0000256" key="8">
    <source>
        <dbReference type="ARBA" id="ARBA00079856"/>
    </source>
</evidence>
<accession>A0A8J1IP11</accession>
<evidence type="ECO:0000256" key="3">
    <source>
        <dbReference type="ARBA" id="ARBA00022737"/>
    </source>
</evidence>
<proteinExistence type="predicted"/>
<evidence type="ECO:0000256" key="2">
    <source>
        <dbReference type="ARBA" id="ARBA00022574"/>
    </source>
</evidence>
<dbReference type="Pfam" id="PF00400">
    <property type="entry name" value="WD40"/>
    <property type="match status" value="3"/>
</dbReference>
<dbReference type="Proteomes" id="UP000008143">
    <property type="component" value="Chromosome 8"/>
</dbReference>
<dbReference type="Pfam" id="PF12937">
    <property type="entry name" value="F-box-like"/>
    <property type="match status" value="1"/>
</dbReference>
<dbReference type="InterPro" id="IPR036047">
    <property type="entry name" value="F-box-like_dom_sf"/>
</dbReference>
<evidence type="ECO:0000256" key="4">
    <source>
        <dbReference type="ARBA" id="ARBA00022786"/>
    </source>
</evidence>
<dbReference type="InterPro" id="IPR036322">
    <property type="entry name" value="WD40_repeat_dom_sf"/>
</dbReference>
<evidence type="ECO:0000256" key="5">
    <source>
        <dbReference type="ARBA" id="ARBA00022990"/>
    </source>
</evidence>
<dbReference type="InterPro" id="IPR001680">
    <property type="entry name" value="WD40_rpt"/>
</dbReference>
<sequence length="479" mass="54584">MVCVSLETRPLNSRVLFTRRSFHSPMEKKDFEAWLENLSASFYTLTDLQKNETLDHLISLSGAVQLRHLSNNLETLLKRDFLRLLPLELSFYLLKWLDPQTLLTCCLVSKQWNKVISACTEVWQMACRNLGWQIDETVQDTLHWKKVYLRAVVRMKQLEDHEAFQTASLIGHSARVYALYYKDGLLCTGSDDLSAKLWDVSTGQCIYGIQTHTCAAVTFDEQKLVTGSFDNTVACWDWSTGAKTQHFRGHTGAVFSVDYNDELDLLVSGSADNTVKIWALSSGTCLNTLTGHTEWVTKVVLQKCEVESIVHSPGDFILLSADKYEIKIWPIGREINCKCLKTLYVSDDRSICLQPRLHFDGKYIVCSSALGLYQWDFASYEIQRIIKMPDSTNLSLLGFGDIFALLFDNHNLYIMDLRTEKLISRWPLPEYRKSKRGSSFLAGEIAWLNGLDGMNDIGLVFATSMPDHSIHLVLWKENG</sequence>
<evidence type="ECO:0000259" key="10">
    <source>
        <dbReference type="PROSITE" id="PS50181"/>
    </source>
</evidence>
<dbReference type="OMA" id="TIACWDW"/>
<dbReference type="Xenbase" id="XB-GENE-493874">
    <property type="gene designation" value="fbxw2"/>
</dbReference>
<keyword evidence="11" id="KW-1185">Reference proteome</keyword>
<name>A0A8J1IP11_XENTR</name>
<comment type="function">
    <text evidence="1">Substrate-recognition component of the SCF (SKP1-CUL1-F-box protein)-type E3 ubiquitin ligase complex.</text>
</comment>
<dbReference type="SMART" id="SM00256">
    <property type="entry name" value="FBOX"/>
    <property type="match status" value="1"/>
</dbReference>
<dbReference type="InterPro" id="IPR020472">
    <property type="entry name" value="WD40_PAC1"/>
</dbReference>
<dbReference type="PROSITE" id="PS50181">
    <property type="entry name" value="FBOX"/>
    <property type="match status" value="1"/>
</dbReference>
<gene>
    <name evidence="12 13" type="primary">fbxw2</name>
    <name evidence="12" type="synonym">fbw2</name>
    <name evidence="12" type="synonym">fwd2</name>
    <name evidence="12" type="synonym">md6</name>
</gene>
<dbReference type="PROSITE" id="PS50294">
    <property type="entry name" value="WD_REPEATS_REGION"/>
    <property type="match status" value="2"/>
</dbReference>
<evidence type="ECO:0000313" key="13">
    <source>
        <dbReference type="Xenbase" id="XB-GENE-493874"/>
    </source>
</evidence>
<keyword evidence="5" id="KW-0007">Acetylation</keyword>
<dbReference type="SUPFAM" id="SSF50978">
    <property type="entry name" value="WD40 repeat-like"/>
    <property type="match status" value="1"/>
</dbReference>
<dbReference type="CDD" id="cd22131">
    <property type="entry name" value="F-box_FBXW2"/>
    <property type="match status" value="1"/>
</dbReference>
<dbReference type="PROSITE" id="PS50082">
    <property type="entry name" value="WD_REPEATS_2"/>
    <property type="match status" value="2"/>
</dbReference>
<keyword evidence="3" id="KW-0677">Repeat</keyword>
<reference evidence="12" key="1">
    <citation type="submission" date="2025-08" db="UniProtKB">
        <authorList>
            <consortium name="RefSeq"/>
        </authorList>
    </citation>
    <scope>IDENTIFICATION</scope>
    <source>
        <strain evidence="12">Nigerian</strain>
        <tissue evidence="12">Liver and blood</tissue>
    </source>
</reference>
<keyword evidence="4" id="KW-0833">Ubl conjugation pathway</keyword>
<dbReference type="CDD" id="cd00200">
    <property type="entry name" value="WD40"/>
    <property type="match status" value="1"/>
</dbReference>
<dbReference type="OrthoDB" id="538223at2759"/>
<dbReference type="PROSITE" id="PS00678">
    <property type="entry name" value="WD_REPEATS_1"/>
    <property type="match status" value="1"/>
</dbReference>
<keyword evidence="2 9" id="KW-0853">WD repeat</keyword>
<dbReference type="AGR" id="Xenbase:XB-GENE-493874"/>
<dbReference type="PANTHER" id="PTHR44436">
    <property type="entry name" value="F-BOX/WD REPEAT-CONTAINING PROTEIN 2"/>
    <property type="match status" value="1"/>
</dbReference>
<dbReference type="InterPro" id="IPR019775">
    <property type="entry name" value="WD40_repeat_CS"/>
</dbReference>
<evidence type="ECO:0000256" key="7">
    <source>
        <dbReference type="ARBA" id="ARBA00072485"/>
    </source>
</evidence>
<dbReference type="RefSeq" id="XP_031746261.1">
    <property type="nucleotide sequence ID" value="XM_031890401.1"/>
</dbReference>
<evidence type="ECO:0000256" key="9">
    <source>
        <dbReference type="PROSITE-ProRule" id="PRU00221"/>
    </source>
</evidence>
<dbReference type="PANTHER" id="PTHR44436:SF1">
    <property type="entry name" value="F-BOX_WD REPEAT-CONTAINING PROTEIN 2"/>
    <property type="match status" value="1"/>
</dbReference>
<comment type="subunit">
    <text evidence="6">Directly interacts with SKP1 and CUL1.</text>
</comment>
<dbReference type="CTD" id="26190"/>
<dbReference type="Gene3D" id="1.20.1280.50">
    <property type="match status" value="1"/>
</dbReference>
<dbReference type="AlphaFoldDB" id="A0A8J1IP11"/>
<evidence type="ECO:0000313" key="12">
    <source>
        <dbReference type="RefSeq" id="XP_031746261.1"/>
    </source>
</evidence>
<organism evidence="11 12">
    <name type="scientific">Xenopus tropicalis</name>
    <name type="common">Western clawed frog</name>
    <name type="synonym">Silurana tropicalis</name>
    <dbReference type="NCBI Taxonomy" id="8364"/>
    <lineage>
        <taxon>Eukaryota</taxon>
        <taxon>Metazoa</taxon>
        <taxon>Chordata</taxon>
        <taxon>Craniata</taxon>
        <taxon>Vertebrata</taxon>
        <taxon>Euteleostomi</taxon>
        <taxon>Amphibia</taxon>
        <taxon>Batrachia</taxon>
        <taxon>Anura</taxon>
        <taxon>Pipoidea</taxon>
        <taxon>Pipidae</taxon>
        <taxon>Xenopodinae</taxon>
        <taxon>Xenopus</taxon>
        <taxon>Silurana</taxon>
    </lineage>
</organism>
<dbReference type="GeneID" id="496598"/>
<dbReference type="SMART" id="SM00320">
    <property type="entry name" value="WD40"/>
    <property type="match status" value="5"/>
</dbReference>
<feature type="repeat" description="WD" evidence="9">
    <location>
        <begin position="169"/>
        <end position="208"/>
    </location>
</feature>
<dbReference type="SUPFAM" id="SSF81383">
    <property type="entry name" value="F-box domain"/>
    <property type="match status" value="1"/>
</dbReference>
<dbReference type="Gene3D" id="2.130.10.10">
    <property type="entry name" value="YVTN repeat-like/Quinoprotein amine dehydrogenase"/>
    <property type="match status" value="1"/>
</dbReference>
<evidence type="ECO:0000313" key="11">
    <source>
        <dbReference type="Proteomes" id="UP000008143"/>
    </source>
</evidence>
<dbReference type="FunFam" id="2.130.10.10:FF:000151">
    <property type="entry name" value="F-box/WD repeat-containing protein 2 isoform X1"/>
    <property type="match status" value="1"/>
</dbReference>
<evidence type="ECO:0000256" key="1">
    <source>
        <dbReference type="ARBA" id="ARBA00003437"/>
    </source>
</evidence>
<evidence type="ECO:0000256" key="6">
    <source>
        <dbReference type="ARBA" id="ARBA00062469"/>
    </source>
</evidence>
<dbReference type="InterPro" id="IPR001810">
    <property type="entry name" value="F-box_dom"/>
</dbReference>